<feature type="domain" description="C2H2-type" evidence="3">
    <location>
        <begin position="16"/>
        <end position="44"/>
    </location>
</feature>
<evidence type="ECO:0000313" key="4">
    <source>
        <dbReference type="Proteomes" id="UP001652740"/>
    </source>
</evidence>
<feature type="compositionally biased region" description="Basic and acidic residues" evidence="2">
    <location>
        <begin position="619"/>
        <end position="646"/>
    </location>
</feature>
<dbReference type="GeneID" id="113519608"/>
<protein>
    <submittedName>
        <fullName evidence="5">Uncharacterized protein LOC113519608</fullName>
    </submittedName>
</protein>
<dbReference type="RefSeq" id="XP_052748247.1">
    <property type="nucleotide sequence ID" value="XM_052892287.1"/>
</dbReference>
<sequence length="704" mass="79298">MGAKTPAKLKLRRPMYKCNICDRKLLSAQALKTHQYCIHNLSKPKPEANTVRAKDMKTVQNKTTEPKITSKPTVEVAEQKKSPVISPAKLSDVRRIEFQCPKCEKLFDVYFSAYRHIQKHHCVNSKGRKVPSSSPDLIKPIRVELCVKCNKKVHVNDIHVCSDTIEHESGFITNYVCTGCSQGFSTIQVFDLHISGLHSDGVDSMFFPTMNEFLTWKNDMESQTKIKYLVLGKCNMKQTYRCTFLPSGEPADSRTAHFCPSSLVVQEFTKGIQVHYYKQHYGHNCEKYTLTDTYKKYHITPIIAQASSYECTEVVTEDEKDLYVQFKTLMESIVLEAAKVKIDTLKIMVGKALEMTSVLTNYEEDEEMTSLIEPQVTTSKSMTDDQITKALQSLQNSNKRKLEKDDDEDVDVNRKLKKRNTDITVLSPKIINAFSMAKTVENSKKQTEKAATPASTKPIIDEEAARIKYKSLMQSPSYNDSYKDFLDKNFKTGIEHSNTKTETRKVASLNAEAKKDANVNVANKKNDTPSKTATKTDTSSKNYLLVDGLKGISTSNMTTVKKLALTNSIAGENKKDGPISKIDNKKNNTDLLVESSKQTTNKNISKTILNKKDITSSKTIDAKKDSPISKLESKKDSTSKSAEIKRTSKKNIVKTKIGQFKPSLSPKKSTESNTSNTSINKSIVDFEYEVKEQENDCNILILKI</sequence>
<gene>
    <name evidence="5" type="primary">LOC113519608</name>
</gene>
<keyword evidence="1" id="KW-0863">Zinc-finger</keyword>
<dbReference type="PROSITE" id="PS00028">
    <property type="entry name" value="ZINC_FINGER_C2H2_1"/>
    <property type="match status" value="2"/>
</dbReference>
<dbReference type="Gene3D" id="3.30.160.60">
    <property type="entry name" value="Classic Zinc Finger"/>
    <property type="match status" value="1"/>
</dbReference>
<dbReference type="SMART" id="SM00355">
    <property type="entry name" value="ZnF_C2H2"/>
    <property type="match status" value="3"/>
</dbReference>
<name>A0ABM3MAT9_GALME</name>
<dbReference type="PROSITE" id="PS50157">
    <property type="entry name" value="ZINC_FINGER_C2H2_2"/>
    <property type="match status" value="1"/>
</dbReference>
<dbReference type="InterPro" id="IPR036236">
    <property type="entry name" value="Znf_C2H2_sf"/>
</dbReference>
<evidence type="ECO:0000313" key="5">
    <source>
        <dbReference type="RefSeq" id="XP_052748247.1"/>
    </source>
</evidence>
<evidence type="ECO:0000256" key="2">
    <source>
        <dbReference type="SAM" id="MobiDB-lite"/>
    </source>
</evidence>
<organism evidence="4 5">
    <name type="scientific">Galleria mellonella</name>
    <name type="common">Greater wax moth</name>
    <dbReference type="NCBI Taxonomy" id="7137"/>
    <lineage>
        <taxon>Eukaryota</taxon>
        <taxon>Metazoa</taxon>
        <taxon>Ecdysozoa</taxon>
        <taxon>Arthropoda</taxon>
        <taxon>Hexapoda</taxon>
        <taxon>Insecta</taxon>
        <taxon>Pterygota</taxon>
        <taxon>Neoptera</taxon>
        <taxon>Endopterygota</taxon>
        <taxon>Lepidoptera</taxon>
        <taxon>Glossata</taxon>
        <taxon>Ditrysia</taxon>
        <taxon>Pyraloidea</taxon>
        <taxon>Pyralidae</taxon>
        <taxon>Galleriinae</taxon>
        <taxon>Galleria</taxon>
    </lineage>
</organism>
<reference evidence="5" key="1">
    <citation type="submission" date="2025-08" db="UniProtKB">
        <authorList>
            <consortium name="RefSeq"/>
        </authorList>
    </citation>
    <scope>IDENTIFICATION</scope>
    <source>
        <tissue evidence="5">Whole larvae</tissue>
    </source>
</reference>
<evidence type="ECO:0000259" key="3">
    <source>
        <dbReference type="PROSITE" id="PS50157"/>
    </source>
</evidence>
<dbReference type="SUPFAM" id="SSF57667">
    <property type="entry name" value="beta-beta-alpha zinc fingers"/>
    <property type="match status" value="1"/>
</dbReference>
<dbReference type="InterPro" id="IPR013087">
    <property type="entry name" value="Znf_C2H2_type"/>
</dbReference>
<dbReference type="Proteomes" id="UP001652740">
    <property type="component" value="Unplaced"/>
</dbReference>
<feature type="region of interest" description="Disordered" evidence="2">
    <location>
        <begin position="619"/>
        <end position="676"/>
    </location>
</feature>
<keyword evidence="4" id="KW-1185">Reference proteome</keyword>
<keyword evidence="1" id="KW-0479">Metal-binding</keyword>
<proteinExistence type="predicted"/>
<keyword evidence="1" id="KW-0862">Zinc</keyword>
<evidence type="ECO:0000256" key="1">
    <source>
        <dbReference type="PROSITE-ProRule" id="PRU00042"/>
    </source>
</evidence>
<feature type="compositionally biased region" description="Low complexity" evidence="2">
    <location>
        <begin position="665"/>
        <end position="676"/>
    </location>
</feature>
<accession>A0ABM3MAT9</accession>